<keyword evidence="1" id="KW-0805">Transcription regulation</keyword>
<evidence type="ECO:0000313" key="5">
    <source>
        <dbReference type="EMBL" id="AWI74441.1"/>
    </source>
</evidence>
<evidence type="ECO:0000256" key="2">
    <source>
        <dbReference type="ARBA" id="ARBA00023125"/>
    </source>
</evidence>
<sequence length="338" mass="37855">METTNHFGSGASRSMLENFPLFRTSDPDEARDRVSRVFCEHRLRVVSGGSRVGAEMYYRPIRGIGIGRMRYGASVAIDPGSLESFALIQMPIHGSEVVEHGGNTVDTNADVASVLSPSLSLRLRHGEDTEKLFIKIDRGVLERHCRQHLGGELKSPIEFCPAMSLLAPRSLPWVRLMKWLYEEVGQDSQGQGVILDSPLFAAQIEQMVITTLLLCQPHNYSDRLADDGPSIAPSFVRKVERFVEENADEPLTIGDLAEEAGVSTRSLFAGFRKYRNTTPMQYLKDVRLRRVHEDLLRATPQLTTVTTIAGRWGFSHLGHFTVDYKRCFGESPSVTLHR</sequence>
<dbReference type="SMART" id="SM00342">
    <property type="entry name" value="HTH_ARAC"/>
    <property type="match status" value="1"/>
</dbReference>
<dbReference type="PROSITE" id="PS01124">
    <property type="entry name" value="HTH_ARAC_FAMILY_2"/>
    <property type="match status" value="1"/>
</dbReference>
<dbReference type="Gene3D" id="1.10.10.60">
    <property type="entry name" value="Homeodomain-like"/>
    <property type="match status" value="1"/>
</dbReference>
<name>A0A2U8GLG2_9RHOO</name>
<gene>
    <name evidence="5" type="ORF">CEW83_03770</name>
</gene>
<keyword evidence="6" id="KW-1185">Reference proteome</keyword>
<protein>
    <submittedName>
        <fullName evidence="5">AraC family transcriptional regulator</fullName>
    </submittedName>
</protein>
<organism evidence="5 6">
    <name type="scientific">Parazoarcus communis</name>
    <dbReference type="NCBI Taxonomy" id="41977"/>
    <lineage>
        <taxon>Bacteria</taxon>
        <taxon>Pseudomonadati</taxon>
        <taxon>Pseudomonadota</taxon>
        <taxon>Betaproteobacteria</taxon>
        <taxon>Rhodocyclales</taxon>
        <taxon>Zoogloeaceae</taxon>
        <taxon>Parazoarcus</taxon>
    </lineage>
</organism>
<keyword evidence="2" id="KW-0238">DNA-binding</keyword>
<dbReference type="Proteomes" id="UP000244930">
    <property type="component" value="Chromosome"/>
</dbReference>
<proteinExistence type="predicted"/>
<dbReference type="PANTHER" id="PTHR46796:SF12">
    <property type="entry name" value="HTH-TYPE DNA-BINDING TRANSCRIPTIONAL ACTIVATOR EUTR"/>
    <property type="match status" value="1"/>
</dbReference>
<evidence type="ECO:0000256" key="3">
    <source>
        <dbReference type="ARBA" id="ARBA00023163"/>
    </source>
</evidence>
<evidence type="ECO:0000256" key="1">
    <source>
        <dbReference type="ARBA" id="ARBA00023015"/>
    </source>
</evidence>
<dbReference type="InterPro" id="IPR018060">
    <property type="entry name" value="HTH_AraC"/>
</dbReference>
<keyword evidence="3" id="KW-0804">Transcription</keyword>
<dbReference type="GO" id="GO:0043565">
    <property type="term" value="F:sequence-specific DNA binding"/>
    <property type="evidence" value="ECO:0007669"/>
    <property type="project" value="InterPro"/>
</dbReference>
<evidence type="ECO:0000313" key="6">
    <source>
        <dbReference type="Proteomes" id="UP000244930"/>
    </source>
</evidence>
<evidence type="ECO:0000259" key="4">
    <source>
        <dbReference type="PROSITE" id="PS01124"/>
    </source>
</evidence>
<dbReference type="GO" id="GO:0003700">
    <property type="term" value="F:DNA-binding transcription factor activity"/>
    <property type="evidence" value="ECO:0007669"/>
    <property type="project" value="InterPro"/>
</dbReference>
<reference evidence="5 6" key="1">
    <citation type="submission" date="2017-06" db="EMBL/GenBank/DDBJ databases">
        <title>Azoarcus.</title>
        <authorList>
            <person name="Woo J.-H."/>
            <person name="Kim H.-S."/>
        </authorList>
    </citation>
    <scope>NUCLEOTIDE SEQUENCE [LARGE SCALE GENOMIC DNA]</scope>
    <source>
        <strain evidence="5 6">TSPY31</strain>
    </source>
</reference>
<dbReference type="RefSeq" id="WP_108948148.1">
    <property type="nucleotide sequence ID" value="NZ_CP022187.1"/>
</dbReference>
<dbReference type="Pfam" id="PF14525">
    <property type="entry name" value="AraC_binding_2"/>
    <property type="match status" value="1"/>
</dbReference>
<feature type="domain" description="HTH araC/xylS-type" evidence="4">
    <location>
        <begin position="237"/>
        <end position="338"/>
    </location>
</feature>
<dbReference type="AlphaFoldDB" id="A0A2U8GLG2"/>
<dbReference type="SUPFAM" id="SSF46689">
    <property type="entry name" value="Homeodomain-like"/>
    <property type="match status" value="1"/>
</dbReference>
<dbReference type="PANTHER" id="PTHR46796">
    <property type="entry name" value="HTH-TYPE TRANSCRIPTIONAL ACTIVATOR RHAS-RELATED"/>
    <property type="match status" value="1"/>
</dbReference>
<dbReference type="EMBL" id="CP022187">
    <property type="protein sequence ID" value="AWI74441.1"/>
    <property type="molecule type" value="Genomic_DNA"/>
</dbReference>
<dbReference type="Pfam" id="PF12833">
    <property type="entry name" value="HTH_18"/>
    <property type="match status" value="1"/>
</dbReference>
<dbReference type="InterPro" id="IPR035418">
    <property type="entry name" value="AraC-bd_2"/>
</dbReference>
<accession>A0A2U8GLG2</accession>
<dbReference type="InterPro" id="IPR050204">
    <property type="entry name" value="AraC_XylS_family_regulators"/>
</dbReference>
<dbReference type="KEGG" id="acom:CEW83_03770"/>
<dbReference type="InterPro" id="IPR009057">
    <property type="entry name" value="Homeodomain-like_sf"/>
</dbReference>